<organism evidence="8 9">
    <name type="scientific">Acetohalobium arabaticum (strain ATCC 49924 / DSM 5501 / Z-7288)</name>
    <dbReference type="NCBI Taxonomy" id="574087"/>
    <lineage>
        <taxon>Bacteria</taxon>
        <taxon>Bacillati</taxon>
        <taxon>Bacillota</taxon>
        <taxon>Clostridia</taxon>
        <taxon>Halanaerobiales</taxon>
        <taxon>Halobacteroidaceae</taxon>
        <taxon>Acetohalobium</taxon>
    </lineage>
</organism>
<feature type="transmembrane region" description="Helical" evidence="7">
    <location>
        <begin position="159"/>
        <end position="180"/>
    </location>
</feature>
<keyword evidence="9" id="KW-1185">Reference proteome</keyword>
<keyword evidence="4 7" id="KW-0812">Transmembrane</keyword>
<comment type="subcellular location">
    <subcellularLocation>
        <location evidence="1">Cell membrane</location>
        <topology evidence="1">Multi-pass membrane protein</topology>
    </subcellularLocation>
</comment>
<dbReference type="EMBL" id="CP002105">
    <property type="protein sequence ID" value="ADL13615.1"/>
    <property type="molecule type" value="Genomic_DNA"/>
</dbReference>
<dbReference type="PANTHER" id="PTHR30250">
    <property type="entry name" value="PST FAMILY PREDICTED COLANIC ACID TRANSPORTER"/>
    <property type="match status" value="1"/>
</dbReference>
<feature type="transmembrane region" description="Helical" evidence="7">
    <location>
        <begin position="99"/>
        <end position="120"/>
    </location>
</feature>
<feature type="transmembrane region" description="Helical" evidence="7">
    <location>
        <begin position="454"/>
        <end position="475"/>
    </location>
</feature>
<protein>
    <submittedName>
        <fullName evidence="8">Polysaccharide biosynthesis protein</fullName>
    </submittedName>
</protein>
<feature type="transmembrane region" description="Helical" evidence="7">
    <location>
        <begin position="376"/>
        <end position="404"/>
    </location>
</feature>
<dbReference type="STRING" id="574087.Acear_2126"/>
<keyword evidence="5 7" id="KW-1133">Transmembrane helix</keyword>
<sequence length="495" mass="55839">MKKENNSKNKDNKNDSLAKKTIDSSLWMFGSSFLNKGFKFTRKIILARILAPEDFGLFGIALLILSASDSLTKTGFNKALIQKQKEVEKYLNTAWTIQVMRGGILFLVLFSTAPIIALFFNEPLAIPILRVLAIAQIFKGVQNIGMIYFDKRLQFNKKFIYTVSGTVFDFTVSIIAAYILKNAWALVWGVLVGSIVKCMISFILHPYRPSLNFSIIKAKELFDFGKWKLATSFIVFFAVHLDDIIVGRILGTTKLGLFQMAFQLSNITASEISYVVSKVAFASYSKLQNDKKRLNIAYLRILELVVTISLPMIGGMIILAPLGIKLVLGEKWMPMLYSFRVLTIGGLFRTLSITGGALFDAVGFPKGDFMMNKWRFISLSITIIPFTYMWGLNGAAMTSGLALLVSLIPLIKNLSSILEQDLGVYLKLSIIPFISSLIMIGVILCSYEYEIIKWFYLIKLILLGSLVYFTLLYLFDKFNNLGPWTNIKWLLKKLL</sequence>
<feature type="transmembrane region" description="Helical" evidence="7">
    <location>
        <begin position="186"/>
        <end position="207"/>
    </location>
</feature>
<evidence type="ECO:0000256" key="5">
    <source>
        <dbReference type="ARBA" id="ARBA00022989"/>
    </source>
</evidence>
<feature type="transmembrane region" description="Helical" evidence="7">
    <location>
        <begin position="45"/>
        <end position="67"/>
    </location>
</feature>
<dbReference type="Proteomes" id="UP000001661">
    <property type="component" value="Chromosome"/>
</dbReference>
<feature type="transmembrane region" description="Helical" evidence="7">
    <location>
        <begin position="424"/>
        <end position="447"/>
    </location>
</feature>
<evidence type="ECO:0000256" key="1">
    <source>
        <dbReference type="ARBA" id="ARBA00004651"/>
    </source>
</evidence>
<dbReference type="OrthoDB" id="9770347at2"/>
<dbReference type="KEGG" id="aar:Acear_2126"/>
<dbReference type="RefSeq" id="WP_013279058.1">
    <property type="nucleotide sequence ID" value="NC_014378.1"/>
</dbReference>
<name>D9QTB5_ACEAZ</name>
<reference evidence="8 9" key="1">
    <citation type="journal article" date="2010" name="Stand. Genomic Sci.">
        <title>Complete genome sequence of Acetohalobium arabaticum type strain (Z-7288).</title>
        <authorList>
            <person name="Sikorski J."/>
            <person name="Lapidus A."/>
            <person name="Chertkov O."/>
            <person name="Lucas S."/>
            <person name="Copeland A."/>
            <person name="Glavina Del Rio T."/>
            <person name="Nolan M."/>
            <person name="Tice H."/>
            <person name="Cheng J.F."/>
            <person name="Han C."/>
            <person name="Brambilla E."/>
            <person name="Pitluck S."/>
            <person name="Liolios K."/>
            <person name="Ivanova N."/>
            <person name="Mavromatis K."/>
            <person name="Mikhailova N."/>
            <person name="Pati A."/>
            <person name="Bruce D."/>
            <person name="Detter C."/>
            <person name="Tapia R."/>
            <person name="Goodwin L."/>
            <person name="Chen A."/>
            <person name="Palaniappan K."/>
            <person name="Land M."/>
            <person name="Hauser L."/>
            <person name="Chang Y.J."/>
            <person name="Jeffries C.D."/>
            <person name="Rohde M."/>
            <person name="Goker M."/>
            <person name="Spring S."/>
            <person name="Woyke T."/>
            <person name="Bristow J."/>
            <person name="Eisen J.A."/>
            <person name="Markowitz V."/>
            <person name="Hugenholtz P."/>
            <person name="Kyrpides N.C."/>
            <person name="Klenk H.P."/>
        </authorList>
    </citation>
    <scope>NUCLEOTIDE SEQUENCE [LARGE SCALE GENOMIC DNA]</scope>
    <source>
        <strain evidence="9">ATCC 49924 / DSM 5501 / Z-7288</strain>
    </source>
</reference>
<evidence type="ECO:0000313" key="8">
    <source>
        <dbReference type="EMBL" id="ADL13615.1"/>
    </source>
</evidence>
<feature type="transmembrane region" description="Helical" evidence="7">
    <location>
        <begin position="344"/>
        <end position="364"/>
    </location>
</feature>
<dbReference type="PANTHER" id="PTHR30250:SF10">
    <property type="entry name" value="LIPOPOLYSACCHARIDE BIOSYNTHESIS PROTEIN WZXC"/>
    <property type="match status" value="1"/>
</dbReference>
<evidence type="ECO:0000256" key="3">
    <source>
        <dbReference type="ARBA" id="ARBA00022475"/>
    </source>
</evidence>
<evidence type="ECO:0000256" key="2">
    <source>
        <dbReference type="ARBA" id="ARBA00007430"/>
    </source>
</evidence>
<dbReference type="eggNOG" id="COG2244">
    <property type="taxonomic scope" value="Bacteria"/>
</dbReference>
<proteinExistence type="inferred from homology"/>
<dbReference type="HOGENOM" id="CLU_026911_3_1_9"/>
<dbReference type="InterPro" id="IPR050833">
    <property type="entry name" value="Poly_Biosynth_Transport"/>
</dbReference>
<accession>D9QTB5</accession>
<evidence type="ECO:0000313" key="9">
    <source>
        <dbReference type="Proteomes" id="UP000001661"/>
    </source>
</evidence>
<dbReference type="Pfam" id="PF13440">
    <property type="entry name" value="Polysacc_synt_3"/>
    <property type="match status" value="1"/>
</dbReference>
<evidence type="ECO:0000256" key="7">
    <source>
        <dbReference type="SAM" id="Phobius"/>
    </source>
</evidence>
<dbReference type="CDD" id="cd13127">
    <property type="entry name" value="MATE_tuaB_like"/>
    <property type="match status" value="1"/>
</dbReference>
<keyword evidence="3" id="KW-1003">Cell membrane</keyword>
<feature type="transmembrane region" description="Helical" evidence="7">
    <location>
        <begin position="227"/>
        <end position="250"/>
    </location>
</feature>
<dbReference type="GO" id="GO:0005886">
    <property type="term" value="C:plasma membrane"/>
    <property type="evidence" value="ECO:0007669"/>
    <property type="project" value="UniProtKB-SubCell"/>
</dbReference>
<comment type="similarity">
    <text evidence="2">Belongs to the polysaccharide synthase family.</text>
</comment>
<feature type="transmembrane region" description="Helical" evidence="7">
    <location>
        <begin position="297"/>
        <end position="324"/>
    </location>
</feature>
<evidence type="ECO:0000256" key="6">
    <source>
        <dbReference type="ARBA" id="ARBA00023136"/>
    </source>
</evidence>
<dbReference type="AlphaFoldDB" id="D9QTB5"/>
<gene>
    <name evidence="8" type="ordered locus">Acear_2126</name>
</gene>
<evidence type="ECO:0000256" key="4">
    <source>
        <dbReference type="ARBA" id="ARBA00022692"/>
    </source>
</evidence>
<keyword evidence="6 7" id="KW-0472">Membrane</keyword>